<feature type="coiled-coil region" evidence="4">
    <location>
        <begin position="597"/>
        <end position="666"/>
    </location>
</feature>
<dbReference type="GO" id="GO:0016020">
    <property type="term" value="C:membrane"/>
    <property type="evidence" value="ECO:0007669"/>
    <property type="project" value="InterPro"/>
</dbReference>
<dbReference type="Gene3D" id="1.10.287.950">
    <property type="entry name" value="Methyl-accepting chemotaxis protein"/>
    <property type="match status" value="1"/>
</dbReference>
<dbReference type="PROSITE" id="PS50111">
    <property type="entry name" value="CHEMOTAXIS_TRANSDUC_2"/>
    <property type="match status" value="1"/>
</dbReference>
<feature type="compositionally biased region" description="Low complexity" evidence="5">
    <location>
        <begin position="784"/>
        <end position="814"/>
    </location>
</feature>
<evidence type="ECO:0000259" key="7">
    <source>
        <dbReference type="PROSITE" id="PS50111"/>
    </source>
</evidence>
<dbReference type="GO" id="GO:0007165">
    <property type="term" value="P:signal transduction"/>
    <property type="evidence" value="ECO:0007669"/>
    <property type="project" value="UniProtKB-KW"/>
</dbReference>
<dbReference type="Proteomes" id="UP000011523">
    <property type="component" value="Unassembled WGS sequence"/>
</dbReference>
<feature type="domain" description="Methyl-accepting transducer" evidence="7">
    <location>
        <begin position="456"/>
        <end position="692"/>
    </location>
</feature>
<feature type="transmembrane region" description="Helical" evidence="6">
    <location>
        <begin position="26"/>
        <end position="46"/>
    </location>
</feature>
<feature type="compositionally biased region" description="Basic and acidic residues" evidence="5">
    <location>
        <begin position="820"/>
        <end position="830"/>
    </location>
</feature>
<dbReference type="SMART" id="SM00283">
    <property type="entry name" value="MA"/>
    <property type="match status" value="1"/>
</dbReference>
<reference evidence="9 10" key="1">
    <citation type="journal article" date="2014" name="PLoS Genet.">
        <title>Phylogenetically driven sequencing of extremely halophilic archaea reveals strategies for static and dynamic osmo-response.</title>
        <authorList>
            <person name="Becker E.A."/>
            <person name="Seitzer P.M."/>
            <person name="Tritt A."/>
            <person name="Larsen D."/>
            <person name="Krusor M."/>
            <person name="Yao A.I."/>
            <person name="Wu D."/>
            <person name="Madern D."/>
            <person name="Eisen J.A."/>
            <person name="Darling A.E."/>
            <person name="Facciotti M.T."/>
        </authorList>
    </citation>
    <scope>NUCLEOTIDE SEQUENCE [LARGE SCALE GENOMIC DNA]</scope>
    <source>
        <strain evidence="9 10">DSM 14210</strain>
    </source>
</reference>
<evidence type="ECO:0000256" key="4">
    <source>
        <dbReference type="SAM" id="Coils"/>
    </source>
</evidence>
<feature type="domain" description="HAMP" evidence="8">
    <location>
        <begin position="310"/>
        <end position="362"/>
    </location>
</feature>
<evidence type="ECO:0000256" key="3">
    <source>
        <dbReference type="PROSITE-ProRule" id="PRU00284"/>
    </source>
</evidence>
<dbReference type="PROSITE" id="PS50885">
    <property type="entry name" value="HAMP"/>
    <property type="match status" value="2"/>
</dbReference>
<evidence type="ECO:0000313" key="9">
    <source>
        <dbReference type="EMBL" id="ELZ39165.1"/>
    </source>
</evidence>
<gene>
    <name evidence="9" type="ORF">C472_05287</name>
</gene>
<evidence type="ECO:0000256" key="2">
    <source>
        <dbReference type="ARBA" id="ARBA00029447"/>
    </source>
</evidence>
<name>M0DUH6_9EURY</name>
<protein>
    <submittedName>
        <fullName evidence="9">Methyl-accepting chemotaxis sensory transducer</fullName>
    </submittedName>
</protein>
<dbReference type="InterPro" id="IPR003660">
    <property type="entry name" value="HAMP_dom"/>
</dbReference>
<feature type="compositionally biased region" description="Acidic residues" evidence="5">
    <location>
        <begin position="764"/>
        <end position="783"/>
    </location>
</feature>
<sequence length="830" mass="86849">MADTLLERILRRVTPDAVARSYLTKFLVALVVVVLAIGAVGAVTYAETTAELESSAQDDYTAVAELSATDLDAWATERRTTLRTVADNDIFSQDADRVEGYLSSHLSRADESVVALNYVDPTAGTVLATTDEADGGETVVSKAWFGDDLVFADEVFRSQPYSVDGERRIAYVTSTPLGEYLVMEVSLAPVTADLRQPTEGAFTTIVEQNGEITASDNDYAAGFRYDNDIRSTLFSDEGTVGFLPSATFGFADGGEYLVAYAPLETEDWLVAVHVPLSEAYALSGMIGRNLLLIVGVAVVGLGLLGGTLGRGTVLELNQLRARASALADGDLDVDFDTERRDEFGDLSAAFATMRDSLSEQIQSAEAQRERAEAAKAESDAFAERLESRASDFGETMAACADGDLTARLRADPDDPEALRSIATEFNDAMDELEAAIAEVDAFAVEVADRSDAVTDGTDEAAAAGRETSDAVDSISAGAERQSHQLAEVAGEMEDMSATVEEVAASADQVATTSRQADALTEEGREAAADAVEELHGIEARSESAAETIERLEAEMAEVDEIVETISEIADQTNLLALNASIEAARAGESGSGFAVVAEEVKSLAEETQESAAEVESLIDSLRERTDESVDEMAAIREGVDDGVDVVEDAEDALEEVSERVSEADDGVQEISGAMDAQASSVSEVTGAVDDLAGVSQQTTAEATTVASAAEEQAATLGEVSEQAHDLHERASDLREMTDGFAVEADGAAVRDDATAAGDAAGGDVDADDVSADDADVDDADPAESEFSFGAGSESSDGTPASTDGGTADGAAGPTEPDADGSERAERSLDE</sequence>
<dbReference type="PANTHER" id="PTHR32089:SF112">
    <property type="entry name" value="LYSOZYME-LIKE PROTEIN-RELATED"/>
    <property type="match status" value="1"/>
</dbReference>
<keyword evidence="6" id="KW-0812">Transmembrane</keyword>
<dbReference type="Pfam" id="PF00672">
    <property type="entry name" value="HAMP"/>
    <property type="match status" value="1"/>
</dbReference>
<dbReference type="OrthoDB" id="8523at2157"/>
<dbReference type="CDD" id="cd11386">
    <property type="entry name" value="MCP_signal"/>
    <property type="match status" value="1"/>
</dbReference>
<dbReference type="EMBL" id="AOJD01000029">
    <property type="protein sequence ID" value="ELZ39165.1"/>
    <property type="molecule type" value="Genomic_DNA"/>
</dbReference>
<dbReference type="PATRIC" id="fig|1227485.3.peg.1013"/>
<keyword evidence="4" id="KW-0175">Coiled coil</keyword>
<keyword evidence="10" id="KW-1185">Reference proteome</keyword>
<organism evidence="9 10">
    <name type="scientific">Halorubrum tebenquichense DSM 14210</name>
    <dbReference type="NCBI Taxonomy" id="1227485"/>
    <lineage>
        <taxon>Archaea</taxon>
        <taxon>Methanobacteriati</taxon>
        <taxon>Methanobacteriota</taxon>
        <taxon>Stenosarchaea group</taxon>
        <taxon>Halobacteria</taxon>
        <taxon>Halobacteriales</taxon>
        <taxon>Haloferacaceae</taxon>
        <taxon>Halorubrum</taxon>
    </lineage>
</organism>
<comment type="caution">
    <text evidence="9">The sequence shown here is derived from an EMBL/GenBank/DDBJ whole genome shotgun (WGS) entry which is preliminary data.</text>
</comment>
<evidence type="ECO:0000256" key="6">
    <source>
        <dbReference type="SAM" id="Phobius"/>
    </source>
</evidence>
<dbReference type="SMART" id="SM00304">
    <property type="entry name" value="HAMP"/>
    <property type="match status" value="2"/>
</dbReference>
<dbReference type="InterPro" id="IPR004090">
    <property type="entry name" value="Chemotax_Me-accpt_rcpt"/>
</dbReference>
<feature type="region of interest" description="Disordered" evidence="5">
    <location>
        <begin position="755"/>
        <end position="830"/>
    </location>
</feature>
<dbReference type="PANTHER" id="PTHR32089">
    <property type="entry name" value="METHYL-ACCEPTING CHEMOTAXIS PROTEIN MCPB"/>
    <property type="match status" value="1"/>
</dbReference>
<dbReference type="RefSeq" id="WP_006628749.1">
    <property type="nucleotide sequence ID" value="NZ_AOJD01000029.1"/>
</dbReference>
<keyword evidence="6" id="KW-1133">Transmembrane helix</keyword>
<evidence type="ECO:0000256" key="1">
    <source>
        <dbReference type="ARBA" id="ARBA00023224"/>
    </source>
</evidence>
<dbReference type="AlphaFoldDB" id="M0DUH6"/>
<dbReference type="SUPFAM" id="SSF158472">
    <property type="entry name" value="HAMP domain-like"/>
    <property type="match status" value="1"/>
</dbReference>
<dbReference type="GO" id="GO:0006935">
    <property type="term" value="P:chemotaxis"/>
    <property type="evidence" value="ECO:0007669"/>
    <property type="project" value="InterPro"/>
</dbReference>
<feature type="coiled-coil region" evidence="4">
    <location>
        <begin position="354"/>
        <end position="384"/>
    </location>
</feature>
<keyword evidence="6" id="KW-0472">Membrane</keyword>
<evidence type="ECO:0000259" key="8">
    <source>
        <dbReference type="PROSITE" id="PS50885"/>
    </source>
</evidence>
<dbReference type="GO" id="GO:0004888">
    <property type="term" value="F:transmembrane signaling receptor activity"/>
    <property type="evidence" value="ECO:0007669"/>
    <property type="project" value="InterPro"/>
</dbReference>
<dbReference type="Gene3D" id="6.10.250.1910">
    <property type="match status" value="1"/>
</dbReference>
<feature type="domain" description="HAMP" evidence="8">
    <location>
        <begin position="383"/>
        <end position="437"/>
    </location>
</feature>
<feature type="region of interest" description="Disordered" evidence="5">
    <location>
        <begin position="451"/>
        <end position="483"/>
    </location>
</feature>
<accession>M0DUH6</accession>
<evidence type="ECO:0000313" key="10">
    <source>
        <dbReference type="Proteomes" id="UP000011523"/>
    </source>
</evidence>
<dbReference type="CDD" id="cd06225">
    <property type="entry name" value="HAMP"/>
    <property type="match status" value="1"/>
</dbReference>
<evidence type="ECO:0000256" key="5">
    <source>
        <dbReference type="SAM" id="MobiDB-lite"/>
    </source>
</evidence>
<comment type="similarity">
    <text evidence="2">Belongs to the methyl-accepting chemotaxis (MCP) protein family.</text>
</comment>
<dbReference type="SUPFAM" id="SSF58104">
    <property type="entry name" value="Methyl-accepting chemotaxis protein (MCP) signaling domain"/>
    <property type="match status" value="1"/>
</dbReference>
<keyword evidence="1 3" id="KW-0807">Transducer</keyword>
<feature type="coiled-coil region" evidence="4">
    <location>
        <begin position="534"/>
        <end position="568"/>
    </location>
</feature>
<dbReference type="Pfam" id="PF00015">
    <property type="entry name" value="MCPsignal"/>
    <property type="match status" value="1"/>
</dbReference>
<dbReference type="PRINTS" id="PR00260">
    <property type="entry name" value="CHEMTRNSDUCR"/>
</dbReference>
<dbReference type="InterPro" id="IPR004089">
    <property type="entry name" value="MCPsignal_dom"/>
</dbReference>
<proteinExistence type="inferred from homology"/>